<keyword evidence="1" id="KW-0238">DNA-binding</keyword>
<dbReference type="AlphaFoldDB" id="A0A1Q2CR19"/>
<accession>A0A1Q2CR19</accession>
<dbReference type="PANTHER" id="PTHR46797">
    <property type="entry name" value="HTH-TYPE TRANSCRIPTIONAL REGULATOR"/>
    <property type="match status" value="1"/>
</dbReference>
<evidence type="ECO:0000313" key="3">
    <source>
        <dbReference type="EMBL" id="AQP48578.1"/>
    </source>
</evidence>
<evidence type="ECO:0000313" key="4">
    <source>
        <dbReference type="Proteomes" id="UP000188145"/>
    </source>
</evidence>
<dbReference type="InterPro" id="IPR014710">
    <property type="entry name" value="RmlC-like_jellyroll"/>
</dbReference>
<dbReference type="GO" id="GO:0005829">
    <property type="term" value="C:cytosol"/>
    <property type="evidence" value="ECO:0007669"/>
    <property type="project" value="TreeGrafter"/>
</dbReference>
<dbReference type="SUPFAM" id="SSF47413">
    <property type="entry name" value="lambda repressor-like DNA-binding domains"/>
    <property type="match status" value="1"/>
</dbReference>
<proteinExistence type="predicted"/>
<dbReference type="STRING" id="1332264.BW730_14790"/>
<dbReference type="PANTHER" id="PTHR46797:SF1">
    <property type="entry name" value="METHYLPHOSPHONATE SYNTHASE"/>
    <property type="match status" value="1"/>
</dbReference>
<dbReference type="PROSITE" id="PS50943">
    <property type="entry name" value="HTH_CROC1"/>
    <property type="match status" value="1"/>
</dbReference>
<dbReference type="Proteomes" id="UP000188145">
    <property type="component" value="Chromosome"/>
</dbReference>
<dbReference type="SMART" id="SM00530">
    <property type="entry name" value="HTH_XRE"/>
    <property type="match status" value="1"/>
</dbReference>
<feature type="domain" description="HTH cro/C1-type" evidence="2">
    <location>
        <begin position="24"/>
        <end position="78"/>
    </location>
</feature>
<evidence type="ECO:0000259" key="2">
    <source>
        <dbReference type="PROSITE" id="PS50943"/>
    </source>
</evidence>
<dbReference type="SUPFAM" id="SSF51182">
    <property type="entry name" value="RmlC-like cupins"/>
    <property type="match status" value="1"/>
</dbReference>
<dbReference type="InterPro" id="IPR001387">
    <property type="entry name" value="Cro/C1-type_HTH"/>
</dbReference>
<dbReference type="GO" id="GO:0003700">
    <property type="term" value="F:DNA-binding transcription factor activity"/>
    <property type="evidence" value="ECO:0007669"/>
    <property type="project" value="TreeGrafter"/>
</dbReference>
<organism evidence="3 4">
    <name type="scientific">Tessaracoccus aquimaris</name>
    <dbReference type="NCBI Taxonomy" id="1332264"/>
    <lineage>
        <taxon>Bacteria</taxon>
        <taxon>Bacillati</taxon>
        <taxon>Actinomycetota</taxon>
        <taxon>Actinomycetes</taxon>
        <taxon>Propionibacteriales</taxon>
        <taxon>Propionibacteriaceae</taxon>
        <taxon>Tessaracoccus</taxon>
    </lineage>
</organism>
<sequence length="195" mass="20196">MGTSSEPTSHDAAGSPVQLIADNLRAERQRAGLTLSAVARLAGVSKSTLSQLEAGSGNPSVETLWAIAVALGVPFSQLVAAPQSRLRVVRRAERQSVVADEADYAAALLSAGSSARRDVYAVTLEPGSARRSDPHLRGSVEHVVVAAGSVRIGPVGEEVEVVAGDYVTYPGDVAHVSEALEPGTWIVLVMEHPGA</sequence>
<dbReference type="KEGG" id="tes:BW730_14790"/>
<dbReference type="InterPro" id="IPR010982">
    <property type="entry name" value="Lambda_DNA-bd_dom_sf"/>
</dbReference>
<dbReference type="Gene3D" id="2.60.120.10">
    <property type="entry name" value="Jelly Rolls"/>
    <property type="match status" value="1"/>
</dbReference>
<name>A0A1Q2CR19_9ACTN</name>
<protein>
    <recommendedName>
        <fullName evidence="2">HTH cro/C1-type domain-containing protein</fullName>
    </recommendedName>
</protein>
<dbReference type="CDD" id="cd00093">
    <property type="entry name" value="HTH_XRE"/>
    <property type="match status" value="1"/>
</dbReference>
<evidence type="ECO:0000256" key="1">
    <source>
        <dbReference type="ARBA" id="ARBA00023125"/>
    </source>
</evidence>
<dbReference type="Pfam" id="PF01381">
    <property type="entry name" value="HTH_3"/>
    <property type="match status" value="1"/>
</dbReference>
<dbReference type="EMBL" id="CP019606">
    <property type="protein sequence ID" value="AQP48578.1"/>
    <property type="molecule type" value="Genomic_DNA"/>
</dbReference>
<dbReference type="OrthoDB" id="5584941at2"/>
<dbReference type="GO" id="GO:0003677">
    <property type="term" value="F:DNA binding"/>
    <property type="evidence" value="ECO:0007669"/>
    <property type="project" value="UniProtKB-KW"/>
</dbReference>
<dbReference type="InterPro" id="IPR011051">
    <property type="entry name" value="RmlC_Cupin_sf"/>
</dbReference>
<gene>
    <name evidence="3" type="ORF">BW730_14790</name>
</gene>
<dbReference type="RefSeq" id="WP_077686920.1">
    <property type="nucleotide sequence ID" value="NZ_CP019606.1"/>
</dbReference>
<reference evidence="4" key="1">
    <citation type="submission" date="2017-02" db="EMBL/GenBank/DDBJ databases">
        <title>Tessaracoccus aquaemaris sp. nov., isolated from the intestine of a Korean rockfish, Sebastes schlegelii, in a marine aquaculture pond.</title>
        <authorList>
            <person name="Tak E.J."/>
            <person name="Bae J.-W."/>
        </authorList>
    </citation>
    <scope>NUCLEOTIDE SEQUENCE [LARGE SCALE GENOMIC DNA]</scope>
    <source>
        <strain evidence="4">NSG39</strain>
    </source>
</reference>
<dbReference type="InterPro" id="IPR050807">
    <property type="entry name" value="TransReg_Diox_bact_type"/>
</dbReference>
<dbReference type="Gene3D" id="1.10.260.40">
    <property type="entry name" value="lambda repressor-like DNA-binding domains"/>
    <property type="match status" value="1"/>
</dbReference>
<keyword evidence="4" id="KW-1185">Reference proteome</keyword>